<organism evidence="1 2">
    <name type="scientific">Nonlabens spongiae</name>
    <dbReference type="NCBI Taxonomy" id="331648"/>
    <lineage>
        <taxon>Bacteria</taxon>
        <taxon>Pseudomonadati</taxon>
        <taxon>Bacteroidota</taxon>
        <taxon>Flavobacteriia</taxon>
        <taxon>Flavobacteriales</taxon>
        <taxon>Flavobacteriaceae</taxon>
        <taxon>Nonlabens</taxon>
    </lineage>
</organism>
<proteinExistence type="predicted"/>
<evidence type="ECO:0000313" key="2">
    <source>
        <dbReference type="Proteomes" id="UP000193431"/>
    </source>
</evidence>
<evidence type="ECO:0008006" key="3">
    <source>
        <dbReference type="Google" id="ProtNLM"/>
    </source>
</evidence>
<dbReference type="AlphaFoldDB" id="A0A1W6MLR7"/>
<gene>
    <name evidence="1" type="ORF">BST97_11195</name>
</gene>
<dbReference type="Proteomes" id="UP000193431">
    <property type="component" value="Chromosome"/>
</dbReference>
<dbReference type="STRING" id="331648.BST97_11195"/>
<dbReference type="RefSeq" id="WP_085767312.1">
    <property type="nucleotide sequence ID" value="NZ_CP019344.1"/>
</dbReference>
<reference evidence="1 2" key="1">
    <citation type="submission" date="2016-11" db="EMBL/GenBank/DDBJ databases">
        <title>Trade-off between light-utilization and light-protection in marine flavobacteria.</title>
        <authorList>
            <person name="Kumagai Y."/>
        </authorList>
    </citation>
    <scope>NUCLEOTIDE SEQUENCE [LARGE SCALE GENOMIC DNA]</scope>
    <source>
        <strain evidence="1 2">JCM 13191</strain>
    </source>
</reference>
<accession>A0A1W6MLR7</accession>
<sequence length="477" mass="55452">MNKNDDLIRLIQGLNEAEAVGYLAFAKARTKRTDARQIKLFNYLRKGPQSDLSTKLYGKKGNNAYYALKSRLQQNLVQYLAIQGFETDQRAEMETLRLLLAGRKLLQRECYSLARKTLKKAEKLAKDSEEFNLLHEVYLTMISAAHLMKIDAGKLKSAWEANRVLIDKNDRLALLFMNFKTNPDAQRLKTLRKLSSELEIEISSDLSVKSLFEILDLYTDAASREGNYHLITAELEMVEKALTSKHPSLLNTHNYYDLLFLLALSFSRITQFNRALHYLSLLQKSDQQSKSRTEEVIMLQALCNNYLGKAMEAIKCLEHAALDRLDAKCLLASFYLQQRQPEKALRQLNKLKHQDLYYERHYTVQLVVKKNLLLLLIYVDLKMENLVDSQHRKIQRKRTTLEKIGEERILDFLRLILISNENRNALLTKSFSDKLEELTISDFAEDVFAMSFYAWLKSKSENRPLYEVTLELVQNMT</sequence>
<protein>
    <recommendedName>
        <fullName evidence="3">MalT-like TPR region domain-containing protein</fullName>
    </recommendedName>
</protein>
<name>A0A1W6MLR7_9FLAO</name>
<dbReference type="OrthoDB" id="732094at2"/>
<keyword evidence="2" id="KW-1185">Reference proteome</keyword>
<dbReference type="EMBL" id="CP019344">
    <property type="protein sequence ID" value="ARN78507.1"/>
    <property type="molecule type" value="Genomic_DNA"/>
</dbReference>
<dbReference type="Gene3D" id="1.25.40.10">
    <property type="entry name" value="Tetratricopeptide repeat domain"/>
    <property type="match status" value="1"/>
</dbReference>
<dbReference type="InterPro" id="IPR011990">
    <property type="entry name" value="TPR-like_helical_dom_sf"/>
</dbReference>
<dbReference type="SUPFAM" id="SSF48452">
    <property type="entry name" value="TPR-like"/>
    <property type="match status" value="1"/>
</dbReference>
<evidence type="ECO:0000313" key="1">
    <source>
        <dbReference type="EMBL" id="ARN78507.1"/>
    </source>
</evidence>